<keyword evidence="8" id="KW-0413">Isomerase</keyword>
<keyword evidence="7" id="KW-0143">Chaperone</keyword>
<evidence type="ECO:0000256" key="2">
    <source>
        <dbReference type="ARBA" id="ARBA00004496"/>
    </source>
</evidence>
<evidence type="ECO:0000256" key="3">
    <source>
        <dbReference type="ARBA" id="ARBA00005464"/>
    </source>
</evidence>
<dbReference type="PANTHER" id="PTHR30560">
    <property type="entry name" value="TRIGGER FACTOR CHAPERONE AND PEPTIDYL-PROLYL CIS/TRANS ISOMERASE"/>
    <property type="match status" value="1"/>
</dbReference>
<protein>
    <recommendedName>
        <fullName evidence="5">Trigger factor</fullName>
        <ecNumber evidence="4">5.2.1.8</ecNumber>
    </recommendedName>
    <alternativeName>
        <fullName evidence="9">PPIase</fullName>
    </alternativeName>
</protein>
<dbReference type="Gene3D" id="3.30.70.1050">
    <property type="entry name" value="Trigger factor ribosome-binding domain"/>
    <property type="match status" value="1"/>
</dbReference>
<dbReference type="InterPro" id="IPR005215">
    <property type="entry name" value="Trig_fac"/>
</dbReference>
<dbReference type="Gene3D" id="1.10.3120.10">
    <property type="entry name" value="Trigger factor, C-terminal domain"/>
    <property type="match status" value="1"/>
</dbReference>
<dbReference type="Pfam" id="PF05698">
    <property type="entry name" value="Trigger_C"/>
    <property type="match status" value="1"/>
</dbReference>
<evidence type="ECO:0000256" key="6">
    <source>
        <dbReference type="ARBA" id="ARBA00023110"/>
    </source>
</evidence>
<feature type="domain" description="Trigger factor ribosome-binding bacterial" evidence="10">
    <location>
        <begin position="18"/>
        <end position="130"/>
    </location>
</feature>
<dbReference type="GO" id="GO:0005737">
    <property type="term" value="C:cytoplasm"/>
    <property type="evidence" value="ECO:0007669"/>
    <property type="project" value="UniProtKB-SubCell"/>
</dbReference>
<comment type="catalytic activity">
    <reaction evidence="1">
        <text>[protein]-peptidylproline (omega=180) = [protein]-peptidylproline (omega=0)</text>
        <dbReference type="Rhea" id="RHEA:16237"/>
        <dbReference type="Rhea" id="RHEA-COMP:10747"/>
        <dbReference type="Rhea" id="RHEA-COMP:10748"/>
        <dbReference type="ChEBI" id="CHEBI:83833"/>
        <dbReference type="ChEBI" id="CHEBI:83834"/>
        <dbReference type="EC" id="5.2.1.8"/>
    </reaction>
</comment>
<dbReference type="InterPro" id="IPR027304">
    <property type="entry name" value="Trigger_fact/SurA_dom_sf"/>
</dbReference>
<dbReference type="GO" id="GO:0043335">
    <property type="term" value="P:protein unfolding"/>
    <property type="evidence" value="ECO:0007669"/>
    <property type="project" value="TreeGrafter"/>
</dbReference>
<dbReference type="PATRIC" id="fig|1618589.3.peg.354"/>
<name>A0A0G1N989_9BACT</name>
<keyword evidence="6" id="KW-0697">Rotamase</keyword>
<feature type="domain" description="Trigger factor C-terminal" evidence="11">
    <location>
        <begin position="148"/>
        <end position="288"/>
    </location>
</feature>
<dbReference type="EC" id="5.2.1.8" evidence="4"/>
<comment type="similarity">
    <text evidence="3">Belongs to the FKBP-type PPIase family. Tig subfamily.</text>
</comment>
<comment type="subcellular location">
    <subcellularLocation>
        <location evidence="2">Cytoplasm</location>
    </subcellularLocation>
</comment>
<dbReference type="InterPro" id="IPR008880">
    <property type="entry name" value="Trigger_fac_C"/>
</dbReference>
<dbReference type="SUPFAM" id="SSF102735">
    <property type="entry name" value="Trigger factor ribosome-binding domain"/>
    <property type="match status" value="1"/>
</dbReference>
<evidence type="ECO:0000256" key="7">
    <source>
        <dbReference type="ARBA" id="ARBA00023186"/>
    </source>
</evidence>
<dbReference type="AlphaFoldDB" id="A0A0G1N989"/>
<gene>
    <name evidence="12" type="ORF">UX25_C0021G0007</name>
</gene>
<evidence type="ECO:0000256" key="1">
    <source>
        <dbReference type="ARBA" id="ARBA00000971"/>
    </source>
</evidence>
<dbReference type="GO" id="GO:0043022">
    <property type="term" value="F:ribosome binding"/>
    <property type="evidence" value="ECO:0007669"/>
    <property type="project" value="TreeGrafter"/>
</dbReference>
<evidence type="ECO:0000256" key="8">
    <source>
        <dbReference type="ARBA" id="ARBA00023235"/>
    </source>
</evidence>
<dbReference type="STRING" id="1618589.UX25_C0021G0007"/>
<comment type="caution">
    <text evidence="12">The sequence shown here is derived from an EMBL/GenBank/DDBJ whole genome shotgun (WGS) entry which is preliminary data.</text>
</comment>
<dbReference type="GO" id="GO:0051083">
    <property type="term" value="P:'de novo' cotranslational protein folding"/>
    <property type="evidence" value="ECO:0007669"/>
    <property type="project" value="TreeGrafter"/>
</dbReference>
<organism evidence="12 13">
    <name type="scientific">Candidatus Woesebacteria bacterium GW2011_GWC2_45_9</name>
    <dbReference type="NCBI Taxonomy" id="1618589"/>
    <lineage>
        <taxon>Bacteria</taxon>
        <taxon>Candidatus Woeseibacteriota</taxon>
    </lineage>
</organism>
<dbReference type="GO" id="GO:0015031">
    <property type="term" value="P:protein transport"/>
    <property type="evidence" value="ECO:0007669"/>
    <property type="project" value="InterPro"/>
</dbReference>
<evidence type="ECO:0000259" key="10">
    <source>
        <dbReference type="Pfam" id="PF05697"/>
    </source>
</evidence>
<dbReference type="GO" id="GO:0044183">
    <property type="term" value="F:protein folding chaperone"/>
    <property type="evidence" value="ECO:0007669"/>
    <property type="project" value="TreeGrafter"/>
</dbReference>
<dbReference type="SUPFAM" id="SSF109998">
    <property type="entry name" value="Triger factor/SurA peptide-binding domain-like"/>
    <property type="match status" value="1"/>
</dbReference>
<accession>A0A0G1N989</accession>
<dbReference type="InterPro" id="IPR037041">
    <property type="entry name" value="Trigger_fac_C_sf"/>
</dbReference>
<evidence type="ECO:0000313" key="13">
    <source>
        <dbReference type="Proteomes" id="UP000034922"/>
    </source>
</evidence>
<dbReference type="Proteomes" id="UP000034922">
    <property type="component" value="Unassembled WGS sequence"/>
</dbReference>
<evidence type="ECO:0000259" key="11">
    <source>
        <dbReference type="Pfam" id="PF05698"/>
    </source>
</evidence>
<evidence type="ECO:0000256" key="4">
    <source>
        <dbReference type="ARBA" id="ARBA00013194"/>
    </source>
</evidence>
<evidence type="ECO:0000256" key="5">
    <source>
        <dbReference type="ARBA" id="ARBA00016902"/>
    </source>
</evidence>
<dbReference type="InterPro" id="IPR036611">
    <property type="entry name" value="Trigger_fac_ribosome-bd_sf"/>
</dbReference>
<dbReference type="EMBL" id="LCLM01000021">
    <property type="protein sequence ID" value="KKU16907.1"/>
    <property type="molecule type" value="Genomic_DNA"/>
</dbReference>
<reference evidence="12 13" key="1">
    <citation type="journal article" date="2015" name="Nature">
        <title>rRNA introns, odd ribosomes, and small enigmatic genomes across a large radiation of phyla.</title>
        <authorList>
            <person name="Brown C.T."/>
            <person name="Hug L.A."/>
            <person name="Thomas B.C."/>
            <person name="Sharon I."/>
            <person name="Castelle C.J."/>
            <person name="Singh A."/>
            <person name="Wilkins M.J."/>
            <person name="Williams K.H."/>
            <person name="Banfield J.F."/>
        </authorList>
    </citation>
    <scope>NUCLEOTIDE SEQUENCE [LARGE SCALE GENOMIC DNA]</scope>
</reference>
<evidence type="ECO:0000313" key="12">
    <source>
        <dbReference type="EMBL" id="KKU16907.1"/>
    </source>
</evidence>
<dbReference type="Pfam" id="PF05697">
    <property type="entry name" value="Trigger_N"/>
    <property type="match status" value="1"/>
</dbReference>
<dbReference type="InterPro" id="IPR008881">
    <property type="entry name" value="Trigger_fac_ribosome-bd_bac"/>
</dbReference>
<dbReference type="GO" id="GO:0003755">
    <property type="term" value="F:peptidyl-prolyl cis-trans isomerase activity"/>
    <property type="evidence" value="ECO:0007669"/>
    <property type="project" value="UniProtKB-KW"/>
</dbReference>
<evidence type="ECO:0000256" key="9">
    <source>
        <dbReference type="ARBA" id="ARBA00029986"/>
    </source>
</evidence>
<proteinExistence type="inferred from homology"/>
<sequence>MAKKAVSISSALAKTQDGGVQITLTIPFELVSVEREKALTEYAKNIEVPGFRKGKAPLEKVRERVPAGSLIEHTLSHILPKALAEIINKEKIRPAIYPKFELIKAEEGEAWQVRAVTCEVPQVNLGDYKQSLLLRSKKASIWIPGKDEKPKERSKEEKEQEIIHVLLESVKVEIPKLLIDEEVNARLSNLLEKIERLGLTLDGYLASVGKTTDSLRAEYEINAKNTIALDLILTTIAREEKIDIKETEVDAAIAAASAEPKVAERLNTPEQRRLIRGVLARRTALDSLSALL</sequence>
<dbReference type="PANTHER" id="PTHR30560:SF3">
    <property type="entry name" value="TRIGGER FACTOR-LIKE PROTEIN TIG, CHLOROPLASTIC"/>
    <property type="match status" value="1"/>
</dbReference>